<gene>
    <name evidence="1" type="ORF">GHK53_33130</name>
</gene>
<name>A0AAW9TYD8_RHIML</name>
<evidence type="ECO:0000313" key="1">
    <source>
        <dbReference type="EMBL" id="MQW37466.1"/>
    </source>
</evidence>
<reference evidence="1 2" key="1">
    <citation type="journal article" date="2013" name="Genome Biol.">
        <title>Comparative genomics of the core and accessory genomes of 48 Sinorhizobium strains comprising five genospecies.</title>
        <authorList>
            <person name="Sugawara M."/>
            <person name="Epstein B."/>
            <person name="Badgley B.D."/>
            <person name="Unno T."/>
            <person name="Xu L."/>
            <person name="Reese J."/>
            <person name="Gyaneshwar P."/>
            <person name="Denny R."/>
            <person name="Mudge J."/>
            <person name="Bharti A.K."/>
            <person name="Farmer A.D."/>
            <person name="May G.D."/>
            <person name="Woodward J.E."/>
            <person name="Medigue C."/>
            <person name="Vallenet D."/>
            <person name="Lajus A."/>
            <person name="Rouy Z."/>
            <person name="Martinez-Vaz B."/>
            <person name="Tiffin P."/>
            <person name="Young N.D."/>
            <person name="Sadowsky M.J."/>
        </authorList>
    </citation>
    <scope>NUCLEOTIDE SEQUENCE [LARGE SCALE GENOMIC DNA]</scope>
    <source>
        <strain evidence="1 2">N6B1</strain>
    </source>
</reference>
<dbReference type="KEGG" id="smer:DU99_10900"/>
<dbReference type="SUPFAM" id="SSF48452">
    <property type="entry name" value="TPR-like"/>
    <property type="match status" value="1"/>
</dbReference>
<comment type="caution">
    <text evidence="1">The sequence shown here is derived from an EMBL/GenBank/DDBJ whole genome shotgun (WGS) entry which is preliminary data.</text>
</comment>
<dbReference type="AlphaFoldDB" id="A0AAW9TYD8"/>
<dbReference type="Gene3D" id="1.25.40.10">
    <property type="entry name" value="Tetratricopeptide repeat domain"/>
    <property type="match status" value="1"/>
</dbReference>
<dbReference type="Pfam" id="PF06041">
    <property type="entry name" value="DUF924"/>
    <property type="match status" value="1"/>
</dbReference>
<organism evidence="1 2">
    <name type="scientific">Rhizobium meliloti</name>
    <name type="common">Ensifer meliloti</name>
    <name type="synonym">Sinorhizobium meliloti</name>
    <dbReference type="NCBI Taxonomy" id="382"/>
    <lineage>
        <taxon>Bacteria</taxon>
        <taxon>Pseudomonadati</taxon>
        <taxon>Pseudomonadota</taxon>
        <taxon>Alphaproteobacteria</taxon>
        <taxon>Hyphomicrobiales</taxon>
        <taxon>Rhizobiaceae</taxon>
        <taxon>Sinorhizobium/Ensifer group</taxon>
        <taxon>Sinorhizobium</taxon>
    </lineage>
</organism>
<dbReference type="EMBL" id="WISR01000260">
    <property type="protein sequence ID" value="MQW37466.1"/>
    <property type="molecule type" value="Genomic_DNA"/>
</dbReference>
<dbReference type="InterPro" id="IPR010323">
    <property type="entry name" value="DUF924"/>
</dbReference>
<proteinExistence type="predicted"/>
<dbReference type="Gene3D" id="1.20.58.320">
    <property type="entry name" value="TPR-like"/>
    <property type="match status" value="1"/>
</dbReference>
<accession>A0AAW9TYD8</accession>
<sequence length="239" mass="26897">MPGRIGTAREYGLPAKLQAFGGNGLIAAYLAAEAYLLWKCSGIALAVGRHVGVMTGDIEICTPEEVLKFWFTELSYDHWFTPDPGLDEQCAQRFQASHLALSRNFDNVWRETPQNWLAAVILFDQMPRNMYRGSPLAFATDCLALREAKLAIGASADMAVPREWRAFFYMPFEHSENLTDQTMSVKLFTELGDASYLDYAIRHRDVIERFGRFPHRNGILARMSSAAEEEYLAQPGAGF</sequence>
<dbReference type="Proteomes" id="UP000429484">
    <property type="component" value="Unassembled WGS sequence"/>
</dbReference>
<protein>
    <submittedName>
        <fullName evidence="1">DUF924 family protein</fullName>
    </submittedName>
</protein>
<dbReference type="InterPro" id="IPR011990">
    <property type="entry name" value="TPR-like_helical_dom_sf"/>
</dbReference>
<evidence type="ECO:0000313" key="2">
    <source>
        <dbReference type="Proteomes" id="UP000429484"/>
    </source>
</evidence>